<evidence type="ECO:0000256" key="2">
    <source>
        <dbReference type="ARBA" id="ARBA00022450"/>
    </source>
</evidence>
<feature type="domain" description="Carrier" evidence="5">
    <location>
        <begin position="4184"/>
        <end position="4259"/>
    </location>
</feature>
<dbReference type="InterPro" id="IPR045851">
    <property type="entry name" value="AMP-bd_C_sf"/>
</dbReference>
<dbReference type="CDD" id="cd19540">
    <property type="entry name" value="LCL_NRPS-like"/>
    <property type="match status" value="6"/>
</dbReference>
<dbReference type="InterPro" id="IPR036736">
    <property type="entry name" value="ACP-like_sf"/>
</dbReference>
<dbReference type="InterPro" id="IPR001242">
    <property type="entry name" value="Condensation_dom"/>
</dbReference>
<dbReference type="PROSITE" id="PS00455">
    <property type="entry name" value="AMP_BINDING"/>
    <property type="match status" value="6"/>
</dbReference>
<dbReference type="PROSITE" id="PS00012">
    <property type="entry name" value="PHOSPHOPANTETHEINE"/>
    <property type="match status" value="6"/>
</dbReference>
<dbReference type="Gene3D" id="3.40.50.12780">
    <property type="entry name" value="N-terminal domain of ligase-like"/>
    <property type="match status" value="2"/>
</dbReference>
<dbReference type="Gene3D" id="3.30.559.10">
    <property type="entry name" value="Chloramphenicol acetyltransferase-like domain"/>
    <property type="match status" value="7"/>
</dbReference>
<dbReference type="Gene3D" id="1.10.1200.10">
    <property type="entry name" value="ACP-like"/>
    <property type="match status" value="6"/>
</dbReference>
<dbReference type="InterPro" id="IPR020806">
    <property type="entry name" value="PKS_PP-bd"/>
</dbReference>
<dbReference type="InterPro" id="IPR025110">
    <property type="entry name" value="AMP-bd_C"/>
</dbReference>
<evidence type="ECO:0000256" key="1">
    <source>
        <dbReference type="ARBA" id="ARBA00001957"/>
    </source>
</evidence>
<dbReference type="Proteomes" id="UP001456513">
    <property type="component" value="Unassembled WGS sequence"/>
</dbReference>
<comment type="cofactor">
    <cofactor evidence="1">
        <name>pantetheine 4'-phosphate</name>
        <dbReference type="ChEBI" id="CHEBI:47942"/>
    </cofactor>
</comment>
<dbReference type="CDD" id="cd17643">
    <property type="entry name" value="A_NRPS_Cytc1-like"/>
    <property type="match status" value="2"/>
</dbReference>
<dbReference type="NCBIfam" id="TIGR01733">
    <property type="entry name" value="AA-adenyl-dom"/>
    <property type="match status" value="6"/>
</dbReference>
<evidence type="ECO:0000256" key="3">
    <source>
        <dbReference type="ARBA" id="ARBA00022553"/>
    </source>
</evidence>
<dbReference type="InterPro" id="IPR006162">
    <property type="entry name" value="Ppantetheine_attach_site"/>
</dbReference>
<proteinExistence type="predicted"/>
<evidence type="ECO:0000259" key="5">
    <source>
        <dbReference type="PROSITE" id="PS50075"/>
    </source>
</evidence>
<dbReference type="SUPFAM" id="SSF47336">
    <property type="entry name" value="ACP-like"/>
    <property type="match status" value="6"/>
</dbReference>
<dbReference type="PANTHER" id="PTHR45527">
    <property type="entry name" value="NONRIBOSOMAL PEPTIDE SYNTHETASE"/>
    <property type="match status" value="1"/>
</dbReference>
<dbReference type="InterPro" id="IPR042099">
    <property type="entry name" value="ANL_N_sf"/>
</dbReference>
<dbReference type="NCBIfam" id="NF004282">
    <property type="entry name" value="PRK05691.1"/>
    <property type="match status" value="7"/>
</dbReference>
<evidence type="ECO:0000313" key="7">
    <source>
        <dbReference type="Proteomes" id="UP001456513"/>
    </source>
</evidence>
<dbReference type="Gene3D" id="3.40.50.980">
    <property type="match status" value="8"/>
</dbReference>
<dbReference type="Gene3D" id="3.30.300.30">
    <property type="match status" value="6"/>
</dbReference>
<dbReference type="Gene3D" id="3.30.559.30">
    <property type="entry name" value="Nonribosomal peptide synthetase, condensation domain"/>
    <property type="match status" value="7"/>
</dbReference>
<dbReference type="SUPFAM" id="SSF56801">
    <property type="entry name" value="Acetyl-CoA synthetase-like"/>
    <property type="match status" value="6"/>
</dbReference>
<organism evidence="6 7">
    <name type="scientific">Rhodococcus navarretei</name>
    <dbReference type="NCBI Taxonomy" id="3128981"/>
    <lineage>
        <taxon>Bacteria</taxon>
        <taxon>Bacillati</taxon>
        <taxon>Actinomycetota</taxon>
        <taxon>Actinomycetes</taxon>
        <taxon>Mycobacteriales</taxon>
        <taxon>Nocardiaceae</taxon>
        <taxon>Rhodococcus</taxon>
    </lineage>
</organism>
<dbReference type="SUPFAM" id="SSF52777">
    <property type="entry name" value="CoA-dependent acyltransferases"/>
    <property type="match status" value="14"/>
</dbReference>
<dbReference type="InterPro" id="IPR009081">
    <property type="entry name" value="PP-bd_ACP"/>
</dbReference>
<keyword evidence="7" id="KW-1185">Reference proteome</keyword>
<keyword evidence="2" id="KW-0596">Phosphopantetheine</keyword>
<accession>A0ABU9CYJ5</accession>
<dbReference type="Pfam" id="PF00550">
    <property type="entry name" value="PP-binding"/>
    <property type="match status" value="6"/>
</dbReference>
<dbReference type="InterPro" id="IPR000873">
    <property type="entry name" value="AMP-dep_synth/lig_dom"/>
</dbReference>
<feature type="domain" description="Carrier" evidence="5">
    <location>
        <begin position="2060"/>
        <end position="2135"/>
    </location>
</feature>
<dbReference type="NCBIfam" id="NF003417">
    <property type="entry name" value="PRK04813.1"/>
    <property type="match status" value="6"/>
</dbReference>
<dbReference type="Gene3D" id="2.30.38.10">
    <property type="entry name" value="Luciferase, Domain 3"/>
    <property type="match status" value="4"/>
</dbReference>
<feature type="region of interest" description="Disordered" evidence="4">
    <location>
        <begin position="1"/>
        <end position="22"/>
    </location>
</feature>
<dbReference type="PROSITE" id="PS50075">
    <property type="entry name" value="CARRIER"/>
    <property type="match status" value="6"/>
</dbReference>
<dbReference type="EMBL" id="JBBPCN010000001">
    <property type="protein sequence ID" value="MEK8072440.1"/>
    <property type="molecule type" value="Genomic_DNA"/>
</dbReference>
<evidence type="ECO:0000313" key="6">
    <source>
        <dbReference type="EMBL" id="MEK8072440.1"/>
    </source>
</evidence>
<dbReference type="Pfam" id="PF13193">
    <property type="entry name" value="AMP-binding_C"/>
    <property type="match status" value="6"/>
</dbReference>
<dbReference type="RefSeq" id="WP_341441816.1">
    <property type="nucleotide sequence ID" value="NZ_JBBPCN010000001.1"/>
</dbReference>
<protein>
    <submittedName>
        <fullName evidence="6">Non-ribosomal peptide synthase/polyketide synthase</fullName>
    </submittedName>
</protein>
<feature type="domain" description="Carrier" evidence="5">
    <location>
        <begin position="5246"/>
        <end position="5321"/>
    </location>
</feature>
<dbReference type="CDD" id="cd17646">
    <property type="entry name" value="A_NRPS_AB3403-like"/>
    <property type="match status" value="2"/>
</dbReference>
<feature type="domain" description="Carrier" evidence="5">
    <location>
        <begin position="978"/>
        <end position="1053"/>
    </location>
</feature>
<dbReference type="InterPro" id="IPR010071">
    <property type="entry name" value="AA_adenyl_dom"/>
</dbReference>
<feature type="domain" description="Carrier" evidence="5">
    <location>
        <begin position="6330"/>
        <end position="6405"/>
    </location>
</feature>
<keyword evidence="3" id="KW-0597">Phosphoprotein</keyword>
<dbReference type="CDD" id="cd05930">
    <property type="entry name" value="A_NRPS"/>
    <property type="match status" value="1"/>
</dbReference>
<evidence type="ECO:0000256" key="4">
    <source>
        <dbReference type="SAM" id="MobiDB-lite"/>
    </source>
</evidence>
<comment type="caution">
    <text evidence="6">The sequence shown here is derived from an EMBL/GenBank/DDBJ whole genome shotgun (WGS) entry which is preliminary data.</text>
</comment>
<dbReference type="Pfam" id="PF00668">
    <property type="entry name" value="Condensation"/>
    <property type="match status" value="7"/>
</dbReference>
<dbReference type="SMART" id="SM00823">
    <property type="entry name" value="PKS_PP"/>
    <property type="match status" value="6"/>
</dbReference>
<feature type="domain" description="Carrier" evidence="5">
    <location>
        <begin position="3118"/>
        <end position="3193"/>
    </location>
</feature>
<name>A0ABU9CYJ5_9NOCA</name>
<dbReference type="PANTHER" id="PTHR45527:SF14">
    <property type="entry name" value="PLIPASTATIN SYNTHASE SUBUNIT B"/>
    <property type="match status" value="1"/>
</dbReference>
<reference evidence="6 7" key="1">
    <citation type="submission" date="2024-03" db="EMBL/GenBank/DDBJ databases">
        <title>Rhodococcus navarretei sp. nov. and Pseudarthrobacter quantumdoti sp. nov., two new species with the ability to biosynthesize Quantum Dots isolated from soil samples at Union Glacier, Antarctica.</title>
        <authorList>
            <person name="Vargas M."/>
        </authorList>
    </citation>
    <scope>NUCLEOTIDE SEQUENCE [LARGE SCALE GENOMIC DNA]</scope>
    <source>
        <strain evidence="6 7">EXRC-4A-4</strain>
    </source>
</reference>
<dbReference type="Pfam" id="PF00501">
    <property type="entry name" value="AMP-binding"/>
    <property type="match status" value="6"/>
</dbReference>
<sequence length="6971" mass="751109">MDPLGVEGAGHDDGVGSPEHSSFPLSPAQLGMWFAQHVDPSVPANIAQYIELHGELDVELLRRASSQAALELQSGFVRIVEIDAEPRQLVDPTLDDSLNYLDLRGEADPRAAALAWMHGDYSAPIDVLRDRLIAATVLRLEDDVWFWYERVHHVVLDGFGAVTFMNRAAELYTAAVEGTEPSKNLASDLTKVYDIDVAYRDSSRFEADREYWASRIDGIDGVTTLAGHTAAPAAKSQIDSTALSTATMTKLEALRAETDTTMATIVIAGFAAYLAQMTGREDVVLSLPVTARTTAVLRRSGGMVSNVVPLRLDVSSETTVETLLARVNAEVSGALRHQRYRHEDIRRDAGAASGQASFFGPWVNIMLFFGEVRLGSMVGGINILSTGLIEDFGLNLYTSVAGSTTHIDFESNPNLYGPEQSGRNHERFVDFFGRFVASAAKDAVWDLALTDGIERDLVVAEWNATEHETDPRTLLSAFESAAAAHPDATALVYEGEALTYGELAARVNGLARHLIDMGVGPEVLVGLSIRRSFDLVVGMYAIVAAGGAWVPIDPDHPADRTAYILDSAQPRCVLISSRDDVALPDGTETVAVDVVDCTARSTAPIRDAERTAPLRLSNTAYVIYTSGSTGRPKGVAVEHSAIDNQMEWMLAEYPLNASDVYLQKTATTFDVSLWGFFLPLRVGATMVLATPDGHRDSVYVANKIAEHRVTVTDFVPSMLTVFVANAPANTCSSLRHVFVIGEALPVETAASFRAMCSAGLHNLYGPTEAAVSVTYHPSSAQDTRTVPIGVPEWNTKAFVLDGRLRPTPIGESGELYLAGVQLARGYVGRPDLSSDRFVANPFGVGGERMYRTGDLVRWRSDGVLDYIGRTDFQVKFRGQRIELGEIETVLLSHESISQAVTLVMQTVTGDQLVAYVVATPGRSIESAAAIEFAGHALPSYMVPAAVVVLDALPLNTSGKLDRKALPEPVFSSAKKYRAPQSRADYVVAGIYEDLLGASKVGLDEDFFELGGNSLIATQLVTRVGSALGVRLGVRELFEAPTVGALAARAESAARLGADTPVLRSLERPERIPLSPAQQRMWFLNRFDPTTAVYNLPFSVRLTGALDVPALSAAFADVVDRHETLRTVYPEVDGSPEQVVLEAARTPATIVPVRIERRDLGGHLHELVAKGFDVTVDTPFRIALFEISPTEHELAMVLHHIAADGASFGPLARDVLVAYSSRVQGRAPEWTPLEVQYADYALWQRAVLGPETDPLSLASREIAYWSATLEDLPDQLALPSSRPRPAVSSNAGSKLRVDVPAHLHASLANLARKNNASLFMVMQSAYALLLARLSGTTDIAIGAPVAGRGEPALDDLVGMFVNTLVLRTEVDPALTFEGLLARVRDTDLSAFAHADVPFERLVEVLNPVRSTSRHPLFQVAISLESAMSRELTVGGLRAEAAEFDVPIAKFDVQLWLTEHLEDGVPAGLDAVFEYATDLFDADLIESFARRFLAILDAVTTDATVPVGDVAIVDAAEYRSVVSQWNASGDDVAREATLVDLLDAAAAGHPDAVAVRFGDSSMTYAEFDAQANRLARVLISHGVGPESLVAVALPRSAELIVALVAVIKAGGGYLPVDPSYPLERVEYMLDDARPTTVLLSGADRVELPSDVESRTGAALLDLDTVDLSSVSGDPVTDEDRTRPVRPGNVAYVIYTSGSTGRPKGVMVPHRNVVRLLDNTDSVYGFGADDVWTMFHSYAFDFSVWELWGPLLYGGTLVVVDYFTSRSPEAFHQLLVDERVTVLNQTPSAFYQLSEADRTAASGGELSLRYVIFGGEALEQRRLTGWFERHGDSAPRLVNMYGITETTVHVSYQALAAASVGTSASVVGKPIAGLRVYVLDTRLHPVPVGVPGEMYVAGGQLARGYLGRRELTSVRFVANPFVSGADTGSLLYRTGDLAQWNASGELEYLGRSDDQVKVRGFRIELGEVEAVVTAQPTVTQAAVVVREDSPGAARLVAYVVSAAVEGRPIVDIENLRTGIADVLPEYMVPSAFVVLDAIPLTVNGKLDRRALPAPVFEVREFRAPTTPIEEIVADVFADVLGVERVGLDDDFFELGGNSLIATQVVSRLGVALDATVPVRMLFEASTVALLAVRVEQAAGEGGRTALVATVRPEQIPLSLAQQRMWFLNRFDADSTAYNIPFALRLTGELDVAALQVAIMDVIDRHESLRTVYPDTAQGPQQSILDAARTVPNLMPVPTSAADIQRQVFTLASTTFDVTVNVPIQARLFEIGPREHVIAMVVHHISADGWSMGPLARDIMIAYASRTAWENPAWMPLEVQYADYSLWQRSVLGSEDDPQSLISGQVDYWADVLAGLPDQLDLPTDRPRPNRQSYQGSSIRFDVSAEVHQGLSSLAHTHNASLFMVVHAALAALLARLSGTEDIAIGTPVAGRGDAALDDVVGMFVNTLVLRTDIESERTFSELIGRAREVALGAFGHADLPFERLVEVLNPSRSQARHPLFQVMLSFENLTRTHVDLPGLSVDSVALDAEVAKFDLQLTVTESIGVDGRGQGMAAELTYATDLFDAATVQGFAERFVRMLTAVVTDPSVSVGDIDLLDDTEREQIVTAWNSTEHEVPKQLTLVDLFDRRVAETPDAQALVFEGERLTYAEFAARANRLARHLISVGVQPDSLVGLAIGRSLDLFVGMYAIVKAGAGYLPIDPTQPADRNEYIVATAAPVRILSTTRDHVDFAGVDTIDIDTLDVSEWSPAPLTDADRIAPLRSSNIAYVIFTSGSTGRPKGVGVSHDAIVNRLLWMQHEYALSADDVVLQKTPSTFDVSVWEFFWALQNGASVAIAVPDGHRDALYLLDVIARERVSVVHFVPSMMSVFVPEVERRRASGASLRMVFASGEALAPTTARALRRAIAGVELHNLYGPTEAAVDVTYHAVTDEDSDVMPIGAPVWNTTVYVLDSRLHPTPVGVAGELYLAGVQLARGYVRRPDLTADRFVANPFAPGGERLYRTGDVVRWNRHGELEYVGRSDFQVKLRGLRIELGEIESALLAQRSISQAVVVVRREQLVGYVVPAGASVDTGSVLAALRSRLAEYMVPSTLIVLEEFPLGASGKLDRKALPDPAFEVTEYREPTNDIERTVADVFAQVLGVDRVGLDDDFFELGGNSLIATQLVSRLGVSLDTRIAVRELFDASTVADLAARLGTLVATGSRPPLVPQERPQHIPLSLAQQRMWFLNKFDVESAANNIPIAVRLSGLLDRRAMQIAVADVVARQESLRTVFPETDGTAHQLILDASSATPDLTPIDIAAHEVADAMRELATTGFDLSKDLPFRTRLFEVSPTEHLLVFVVHHIAADGFSLGPLTRDVMNAYAARSLNQEPFWSPLPVDYADYSLWQRKVLGSEDDPQSVVSQQIDYWKTALAGLPDQLDVPSDRPRPAVASNNGALVRFSIDEDLHRDLIDAARAENATLFMLVHTSLAVLLSRLSGEADIAIGTPVAGRGEAALDDLIGMFVNTLVLRTEIDTARRFDQVLADTRETDLSALTHVDVPFERLVEILNPARSTARHPLVQVVLAFQNLGQKDLELPGLSVSGVDFETLVALFDLQFTFVESIGPSGAPQGMTVDVTYATDLFDEATVVTLGERLITVLEAVADNLSTVVGDIELLEPVERRRVLVDWNDTEHELDRAQTLASLAGRVDSSSAALVFGDDTLTYGEFQERVARLARFLIARGVGPESAVGIAARRSVELLVGIHAIIAAGGAYVPIDPDQPAERIAHVLGTAAPVCVLTTSRDSVEADGVEVLEIDTLDLSGFSDTPITDADRISALTPSNTAYVIFTSGSTGQPKGVAVTHEAIVNRLLWMQSEYELAADDVVLQKTPVTFDVSVWELFWPLQIGATLVIAKPDGHRDPQYLLETIEAQSVTTAHFVPSLLEVFVSVVAAAPSPAATSLRTLFASGEALPAEVGSRLRRVLPGVALHNLYGPTEAAVDVTYHPVSEADVDLVPIGVPVWNTRTYVLDSRLSPVAPGVAGELYLAGVQLARGYLGRTDLTADRFLPDPFGEPGRRMYRTGDLVRWRAVSSGSGRLEYLGRTDFQVKLRGLRIELGEIETVLRKHPSVESAVVLVRQTAAAGDQLVAYVIPTGGGTVDVAELTEFASRSLASYMVPAATVVLDALPLTPNGKLDRRALPEPNIEQRAFRAPATTSETVVAEVFRDVLGIDVVGADDEFFALGGNSLVATRVASRIGAALDTTVTVRTIFEASTVSALAAKLDELSGSGRRIPLVRTDLPDLVPLSLAQRRMWFLNRFDPESATENLPVAIELSGDLDISALRAAVADVIERHESLRTVYPEVDGVASQVIVPADQVVPDLVPTATTTAELPSALAALAMGGFDVTAAPPLRAELFELDSDRHVLAFVTHHIAADGFSVGPMTRDLMVAYAARSAGVEPGWAPLAVRYVDYTLWQQSVLGSEDDPTSPVSNQIRHWTRALSGLPDEVTFPGDRARPDRSSYRGGNITLTLDADTHGRLGDVARANQSSLFMVLHSSLAVLLARLSGETDIAIGTPVAGRGEAALDDVIGMFVNTLVLRTDIDHGAPFDEFLARARESDLSAFAHAEVPFERLVEVLDPPRSAARHPLVQVMLTVQNMEQTELELPGLNVRGVDLDIETAKFDVQFTFTENHVDGGMTIDVTFARDLYDDSTARALGERLVRVLESVATDPGQRIGDVSVMDDSERGRVLALAQDAPAVADSLDTIVDLFAARVAEDPDAPAVVFEGVSRSYREIDDSSTVLARTLAAQGVTPESLVAVVLPRTADLVVALLAVLKAGGAYVPIDPSYPADRIEFVLADSRPVAVLTWSGVEVALPTGLPRIDIDTASTQDDAQADDPTPATAASTAYVIYTSGSTGKPKGVLIPHRNVVRLLANTQRHFDFGRDDVWTLFHSFAFDFSVWELWGPLTTGGTVVVVDYFTSRSPEALRELLVRERVTVLNQTPSAFYQFDQIDRTVGTAAEYSLRYIVFGGEALELRRLAGWFDRHGDSSPQLVNMYGITETTVHVSYRALDSESAATASGSLVGRAISGLSVYVLDSRLSLVPAGVPGEMYVAGGQVARGYLGRAGLSATRFVADPFAGDGSVLYRTGDVARWSTDGELEFVGRADDQVKIRGFRIELGEVENAVASAPAVGQAAVIVREDSPGATRLVAYVVPAADSTVDTDAVRAAVGENLPEYMVPSAFVVLDAIPLTANGKLDRRVLPEPAARTREFRPPTTPVEEMVAGVFADVLGVARVGLDDDFFELGGNSLVATQVVSRLGAAADTTVPVRALFEAPTVAALAARVEQGSGAGARPALMASTRPSRVPLSLAQQRMWFLNRFDSESTAYNIPFALRLSGRLDVDALQRAVSDVIERHETLRSVYPDSPEGPHQVIVPMSEVPTTLEVIDTDAESVTARVLELLSATFDVTTQVPLKTALFRVSGTEFVLGMVIHHISADGLSVMPLSTDVMTAYAARTRGSDPAWAPLPVQYADYALWQRQVLGSEEDPESIAAQQIRYWENALAELPEQIELPLDRPRPAEQTFRGSRVDFRIDAAAHARLTELARAHNATVFMAVHAAFAVLLSRMSGSPDIVVGTPIAGRGEAEIENLVGMFVNTLVLRLDVAAGASFEDLLDAARETDLQAFANSDIPFERLVEVVNPTRSTARHPLFQVGFSFQNFARREFELDGLEISALDTETGTSQFDLHLIVSDAPRDDEAQHDEAQHDDQAPGGFDALLTYATDLFDERTARSLVARFEAVLDAVAASPSTPVGDLDLFLDGELPAIVDAWNATDHEFGVAGAATLPELFVASAEHDRDAVALVHDDGTLTYGEFSERVSRLARHLIDRGVGPEVPVGLAIRRSVDLLVGMYAIAMAGGAYVPIDPDQPAERNALVLETAAPLCVLTSGAVGSEISSAATVVDLTQLDLAGYSPAPVEASERRTELSADNTAYVIFTSGSTGRPKGVAVSHGAVVNQLNWLRAEYGLDETDASLLKTAATFDLSVWEFWSQLTSGGRLVVANPEGHRDPDYLLTLIRRHAVTTLHLVPSMLSMLGTVAAGELSPDLRRVLAIGEALPAAVAQDFRRHNGSAELHNLYGPTEAAVSVTAHPVTDADTAAVPIGVPEANTAVFVLDSRLHPVPAGVTGELYLAGVQLARGYFGRADLTAERFVANPFDANGTRMYRTGDLVRWRVPLVDGAPAAARLEYIERADFQVKIRGFRIELGEIEAALRSQEAVADTAVVVHTGESMGDQLVAYVVGQSGAVLEVASVETELARAVPSYMVPAAFVVLDALPLNTNGKLDRRALPAPQFEVADFRAPVTPIEEIVADIVAELLGIDRAGLDDDFFALGGNSLIATQLVSRLGQALDAQIPVRAVFAASTVGGLAAHIAPLVGGGARRELTVRERPDLLPLSIAQERMWTINRIDPGSSAYNIPVAVRLTGELDIESLRGAFEDVLARHEILRTAYPDAADGPVQQIGSVAEVGVDLTPEPVQPDAVIARLTEVLSAGFDVTKAVPVRAALLQVGRHEHVLAVVAHHIAADGFSMGPLIRDVMVAYTARVAGDTPTWTPLPVQYADFALWQRDVLGSESDPESPLAKQLAYWTTELAGAPEQLALPLDRPRPARPTMQGASYEFSFGSDIASAIEKIAREHAATTFMVVHSAFAVLLSRLSNSSDISIGTPTAGRGEQQLDELVGMFVNTLVLRTRLDQGGTFVDLLQQAKDKDLAAFGHADVPFERLVDALGRVRSNAYTPLFQAMLTFQNHVTGTFELPGLQVQALPAGEDQAKFDLQLTAVERFDDTGALGDIEATFTYATSIFDESSIATFADRLLRILTAVVSDPDVVLRSIDILSEEEKAEFAPRAKPKTVDDLPELIARAATVAPDAVAVEHESTAVDFAALHAKLAQMSATMGSAMKPQALVTVTLSALIPGILPALGAEGLTTALASLIERAESVIASS</sequence>
<dbReference type="InterPro" id="IPR020845">
    <property type="entry name" value="AMP-binding_CS"/>
</dbReference>
<dbReference type="InterPro" id="IPR023213">
    <property type="entry name" value="CAT-like_dom_sf"/>
</dbReference>
<gene>
    <name evidence="6" type="ORF">AABD04_16480</name>
</gene>